<organism evidence="2 3">
    <name type="scientific">Geomonas subterranea</name>
    <dbReference type="NCBI Taxonomy" id="2847989"/>
    <lineage>
        <taxon>Bacteria</taxon>
        <taxon>Pseudomonadati</taxon>
        <taxon>Thermodesulfobacteriota</taxon>
        <taxon>Desulfuromonadia</taxon>
        <taxon>Geobacterales</taxon>
        <taxon>Geobacteraceae</taxon>
        <taxon>Geomonas</taxon>
    </lineage>
</organism>
<sequence>MLKGKQGYTLVELIVVMAIFTIVIVVASAGFKTVLTQVGQQSKLMETDIGSVVGLELFRSDLQSAGYGLPWGLQNTPAGYTEVTTTEPSGQPPTNATFWPSGQSARSYNDAAGVPRAVQSGNTTFNLKDGVGSQYLVLKSLSVAGSTSGVQRKWLSVSYDETNVKKAPNWNDPANIRNFSATDRVIVLRNTFSNNVPSRQLQVTSTGAYSTTFSNYTAMTIPHSSGDMFQVYGVDAATDLRMPFNRADYYVRTPAPMPPACAPNTGVLYKAVLKQAASGGFTEIPLLDCVADLQVVYGVGPSGTGDINFHQTTLPGTGSPQEIRQQLKEIRVYVLAQQGKKDPGYHHPNSQIEVGERFGGSLMGRTFDLPTQIGTGWDNYRWKVYPIVVRPQNLIQ</sequence>
<gene>
    <name evidence="2" type="ORF">KP001_02720</name>
</gene>
<evidence type="ECO:0000313" key="2">
    <source>
        <dbReference type="EMBL" id="QXE91477.1"/>
    </source>
</evidence>
<dbReference type="Proteomes" id="UP000683559">
    <property type="component" value="Chromosome"/>
</dbReference>
<keyword evidence="3" id="KW-1185">Reference proteome</keyword>
<dbReference type="EMBL" id="CP077683">
    <property type="protein sequence ID" value="QXE91477.1"/>
    <property type="molecule type" value="Genomic_DNA"/>
</dbReference>
<dbReference type="NCBIfam" id="TIGR02532">
    <property type="entry name" value="IV_pilin_GFxxxE"/>
    <property type="match status" value="1"/>
</dbReference>
<dbReference type="Pfam" id="PF07963">
    <property type="entry name" value="N_methyl"/>
    <property type="match status" value="1"/>
</dbReference>
<evidence type="ECO:0000313" key="3">
    <source>
        <dbReference type="Proteomes" id="UP000683559"/>
    </source>
</evidence>
<accession>A0ABX8LHN1</accession>
<dbReference type="RefSeq" id="WP_217288059.1">
    <property type="nucleotide sequence ID" value="NZ_CP077683.1"/>
</dbReference>
<evidence type="ECO:0000256" key="1">
    <source>
        <dbReference type="SAM" id="Phobius"/>
    </source>
</evidence>
<feature type="transmembrane region" description="Helical" evidence="1">
    <location>
        <begin position="7"/>
        <end position="31"/>
    </location>
</feature>
<keyword evidence="1" id="KW-1133">Transmembrane helix</keyword>
<proteinExistence type="predicted"/>
<reference evidence="2 3" key="1">
    <citation type="submission" date="2021-06" db="EMBL/GenBank/DDBJ databases">
        <title>Gemonas diversity in paddy soil.</title>
        <authorList>
            <person name="Liu G."/>
        </authorList>
    </citation>
    <scope>NUCLEOTIDE SEQUENCE [LARGE SCALE GENOMIC DNA]</scope>
    <source>
        <strain evidence="2 3">RG2</strain>
    </source>
</reference>
<protein>
    <submittedName>
        <fullName evidence="2">Prepilin-type N-terminal cleavage/methylation domain-containing protein</fullName>
    </submittedName>
</protein>
<dbReference type="InterPro" id="IPR012902">
    <property type="entry name" value="N_methyl_site"/>
</dbReference>
<dbReference type="PROSITE" id="PS00409">
    <property type="entry name" value="PROKAR_NTER_METHYL"/>
    <property type="match status" value="1"/>
</dbReference>
<name>A0ABX8LHN1_9BACT</name>
<keyword evidence="1" id="KW-0812">Transmembrane</keyword>
<keyword evidence="1" id="KW-0472">Membrane</keyword>